<evidence type="ECO:0000256" key="1">
    <source>
        <dbReference type="SAM" id="MobiDB-lite"/>
    </source>
</evidence>
<dbReference type="CDD" id="cd07043">
    <property type="entry name" value="STAS_anti-anti-sigma_factors"/>
    <property type="match status" value="1"/>
</dbReference>
<protein>
    <submittedName>
        <fullName evidence="3">STAS domain-containing protein</fullName>
    </submittedName>
</protein>
<dbReference type="Gene3D" id="3.30.750.24">
    <property type="entry name" value="STAS domain"/>
    <property type="match status" value="1"/>
</dbReference>
<evidence type="ECO:0000313" key="3">
    <source>
        <dbReference type="EMBL" id="QOY85201.1"/>
    </source>
</evidence>
<reference evidence="3 4" key="1">
    <citation type="submission" date="2020-10" db="EMBL/GenBank/DDBJ databases">
        <title>Complete genome sequence of Paludibaculum fermentans P105T, a facultatively anaerobic acidobacterium capable of dissimilatory Fe(III) reduction.</title>
        <authorList>
            <person name="Dedysh S.N."/>
            <person name="Beletsky A.V."/>
            <person name="Kulichevskaya I.S."/>
            <person name="Mardanov A.V."/>
            <person name="Ravin N.V."/>
        </authorList>
    </citation>
    <scope>NUCLEOTIDE SEQUENCE [LARGE SCALE GENOMIC DNA]</scope>
    <source>
        <strain evidence="3 4">P105</strain>
    </source>
</reference>
<dbReference type="InterPro" id="IPR058548">
    <property type="entry name" value="MlaB-like_STAS"/>
</dbReference>
<dbReference type="EMBL" id="CP063849">
    <property type="protein sequence ID" value="QOY85201.1"/>
    <property type="molecule type" value="Genomic_DNA"/>
</dbReference>
<organism evidence="3 4">
    <name type="scientific">Paludibaculum fermentans</name>
    <dbReference type="NCBI Taxonomy" id="1473598"/>
    <lineage>
        <taxon>Bacteria</taxon>
        <taxon>Pseudomonadati</taxon>
        <taxon>Acidobacteriota</taxon>
        <taxon>Terriglobia</taxon>
        <taxon>Bryobacterales</taxon>
        <taxon>Bryobacteraceae</taxon>
        <taxon>Paludibaculum</taxon>
    </lineage>
</organism>
<gene>
    <name evidence="3" type="ORF">IRI77_20410</name>
</gene>
<keyword evidence="4" id="KW-1185">Reference proteome</keyword>
<dbReference type="PROSITE" id="PS50801">
    <property type="entry name" value="STAS"/>
    <property type="match status" value="1"/>
</dbReference>
<feature type="region of interest" description="Disordered" evidence="1">
    <location>
        <begin position="96"/>
        <end position="131"/>
    </location>
</feature>
<dbReference type="PANTHER" id="PTHR35849">
    <property type="entry name" value="BLR2341 PROTEIN"/>
    <property type="match status" value="1"/>
</dbReference>
<dbReference type="InterPro" id="IPR036513">
    <property type="entry name" value="STAS_dom_sf"/>
</dbReference>
<dbReference type="InterPro" id="IPR002645">
    <property type="entry name" value="STAS_dom"/>
</dbReference>
<dbReference type="Proteomes" id="UP000593892">
    <property type="component" value="Chromosome"/>
</dbReference>
<accession>A0A7S7NKA6</accession>
<dbReference type="Pfam" id="PF13466">
    <property type="entry name" value="STAS_2"/>
    <property type="match status" value="1"/>
</dbReference>
<evidence type="ECO:0000259" key="2">
    <source>
        <dbReference type="PROSITE" id="PS50801"/>
    </source>
</evidence>
<evidence type="ECO:0000313" key="4">
    <source>
        <dbReference type="Proteomes" id="UP000593892"/>
    </source>
</evidence>
<dbReference type="KEGG" id="pfer:IRI77_20410"/>
<sequence length="131" mass="13435">MELHQAASGWQWKISGTIEITDGDALHDALCGIVGAHSISELDLSEVSHCDPASLQLLCSAVKTANRLGGRLNLASPSPAVKACSEGLGLSLYETGMTEVNPGSDPPTGQVGLESGKPDSGERKSGDGYGT</sequence>
<dbReference type="AlphaFoldDB" id="A0A7S7NKA6"/>
<feature type="domain" description="STAS" evidence="2">
    <location>
        <begin position="13"/>
        <end position="82"/>
    </location>
</feature>
<name>A0A7S7NKA6_PALFE</name>
<feature type="compositionally biased region" description="Basic and acidic residues" evidence="1">
    <location>
        <begin position="116"/>
        <end position="131"/>
    </location>
</feature>
<proteinExistence type="predicted"/>
<dbReference type="RefSeq" id="WP_194446871.1">
    <property type="nucleotide sequence ID" value="NZ_CP063849.1"/>
</dbReference>
<dbReference type="PANTHER" id="PTHR35849:SF2">
    <property type="entry name" value="BLR2341 PROTEIN"/>
    <property type="match status" value="1"/>
</dbReference>
<dbReference type="InterPro" id="IPR052746">
    <property type="entry name" value="MlaB_ABC_Transporter"/>
</dbReference>
<dbReference type="SUPFAM" id="SSF52091">
    <property type="entry name" value="SpoIIaa-like"/>
    <property type="match status" value="1"/>
</dbReference>